<dbReference type="RefSeq" id="XP_011205855.2">
    <property type="nucleotide sequence ID" value="XM_011207553.3"/>
</dbReference>
<dbReference type="KEGG" id="bdr:105227972"/>
<dbReference type="Pfam" id="PF14846">
    <property type="entry name" value="DUF4485"/>
    <property type="match status" value="1"/>
</dbReference>
<dbReference type="AlphaFoldDB" id="A0A034WEI3"/>
<dbReference type="OrthoDB" id="6623662at2759"/>
<organism evidence="2">
    <name type="scientific">Bactrocera dorsalis</name>
    <name type="common">Oriental fruit fly</name>
    <name type="synonym">Dacus dorsalis</name>
    <dbReference type="NCBI Taxonomy" id="27457"/>
    <lineage>
        <taxon>Eukaryota</taxon>
        <taxon>Metazoa</taxon>
        <taxon>Ecdysozoa</taxon>
        <taxon>Arthropoda</taxon>
        <taxon>Hexapoda</taxon>
        <taxon>Insecta</taxon>
        <taxon>Pterygota</taxon>
        <taxon>Neoptera</taxon>
        <taxon>Endopterygota</taxon>
        <taxon>Diptera</taxon>
        <taxon>Brachycera</taxon>
        <taxon>Muscomorpha</taxon>
        <taxon>Tephritoidea</taxon>
        <taxon>Tephritidae</taxon>
        <taxon>Bactrocera</taxon>
        <taxon>Bactrocera</taxon>
    </lineage>
</organism>
<protein>
    <recommendedName>
        <fullName evidence="1">DUF4485 domain-containing protein</fullName>
    </recommendedName>
</protein>
<dbReference type="GeneID" id="105227972"/>
<reference evidence="2" key="1">
    <citation type="journal article" date="2014" name="BMC Genomics">
        <title>Characterizing the developmental transcriptome of the oriental fruit fly, Bactrocera dorsalis (Diptera: Tephritidae) through comparative genomic analysis with Drosophila melanogaster utilizing modENCODE datasets.</title>
        <authorList>
            <person name="Geib S.M."/>
            <person name="Calla B."/>
            <person name="Hall B."/>
            <person name="Hou S."/>
            <person name="Manoukis N.C."/>
        </authorList>
    </citation>
    <scope>NUCLEOTIDE SEQUENCE</scope>
    <source>
        <strain evidence="2">Punador</strain>
    </source>
</reference>
<evidence type="ECO:0000313" key="2">
    <source>
        <dbReference type="EMBL" id="JAC52687.1"/>
    </source>
</evidence>
<accession>A0A034WEI3</accession>
<dbReference type="InterPro" id="IPR027831">
    <property type="entry name" value="DUF4485"/>
</dbReference>
<dbReference type="EMBL" id="GAKP01006265">
    <property type="protein sequence ID" value="JAC52687.1"/>
    <property type="molecule type" value="Transcribed_RNA"/>
</dbReference>
<evidence type="ECO:0000259" key="1">
    <source>
        <dbReference type="Pfam" id="PF14846"/>
    </source>
</evidence>
<sequence>MDSEDNIGYQLAENFIFFQDIVKKPEEVFDCRSQEYKLANAWLNKLSMFGFETIEDMRLRNVYMSHLVACLNYGKLTGPFTSMPSPDGVLDKSDFQTQDKPRQAVCPRPKPGMSASQKACLNPKGGGGRPCECDYVCCDQNEQKKDCSNMGAASMFDHICGYMMQYVNVPTCLDSQLRATVEHNQYHALDVFPNCADAAAATTSAAFYGHKADEKCVGGAFVAAASNCTTCGENMEFDHQFVRSQITSLLDAIASELRGEQSPGTNDYLEYELARYKNFKLQFPQVAEKIAKLKAEQSLRSYFLLNLQNDLVKLLNDCCLQPEVNMRPTYNMH</sequence>
<name>A0A034WEI3_BACDO</name>
<proteinExistence type="predicted"/>
<feature type="domain" description="DUF4485" evidence="1">
    <location>
        <begin position="34"/>
        <end position="87"/>
    </location>
</feature>